<dbReference type="PIRSF" id="PIRSF006060">
    <property type="entry name" value="AA_transporter"/>
    <property type="match status" value="1"/>
</dbReference>
<gene>
    <name evidence="7" type="ORF">V6R90_04310</name>
</gene>
<dbReference type="InterPro" id="IPR002293">
    <property type="entry name" value="AA/rel_permease1"/>
</dbReference>
<dbReference type="Pfam" id="PF13520">
    <property type="entry name" value="AA_permease_2"/>
    <property type="match status" value="1"/>
</dbReference>
<dbReference type="PANTHER" id="PTHR42770:SF11">
    <property type="entry name" value="INNER MEMBRANE TRANSPORT PROTEIN YBAT"/>
    <property type="match status" value="1"/>
</dbReference>
<evidence type="ECO:0000313" key="8">
    <source>
        <dbReference type="Proteomes" id="UP001482520"/>
    </source>
</evidence>
<keyword evidence="2" id="KW-1003">Cell membrane</keyword>
<name>A0ABV1NVI3_9ACTN</name>
<evidence type="ECO:0000256" key="1">
    <source>
        <dbReference type="ARBA" id="ARBA00004651"/>
    </source>
</evidence>
<feature type="transmembrane region" description="Helical" evidence="6">
    <location>
        <begin position="378"/>
        <end position="404"/>
    </location>
</feature>
<keyword evidence="5 6" id="KW-0472">Membrane</keyword>
<evidence type="ECO:0000256" key="5">
    <source>
        <dbReference type="ARBA" id="ARBA00023136"/>
    </source>
</evidence>
<feature type="transmembrane region" description="Helical" evidence="6">
    <location>
        <begin position="139"/>
        <end position="160"/>
    </location>
</feature>
<keyword evidence="3 6" id="KW-0812">Transmembrane</keyword>
<dbReference type="RefSeq" id="WP_193664812.1">
    <property type="nucleotide sequence ID" value="NZ_JADCLL010000006.1"/>
</dbReference>
<protein>
    <submittedName>
        <fullName evidence="7">APC family permease</fullName>
    </submittedName>
</protein>
<evidence type="ECO:0000256" key="4">
    <source>
        <dbReference type="ARBA" id="ARBA00022989"/>
    </source>
</evidence>
<sequence length="484" mass="51425">MSTHETAAVETPGSEPTLKRVMGPKLLLLFIVGDILGAGVYAVTGQMAGIVGGVVWLPFLVAFVVATLTALSYLELVTKYPQAAGAALYTHKAFGIHFVTFLVAFAVICSGITSASTSANVLAQNLLAGLDGIGLETGLSTTGTTIIAMLFMGLLAAINLRGVGESVKFNVVLTLVEMTALAIVIGVGFYAMAQGEGDISQITTFESPEDKGLFLAVTAATSVAFFAMVGFEDSVNMVEETKEPERIFPKMMLTGLGIAVIFYMLVAIAVVTVLTPDELAVINESEGRALLEVVGKGAPDFPIDKVFPFLAVFAVANTALINMLMASRLVYGMARQDVLPRSLGKVSPNRRSPYVGIIFTTLIAVALIWYVATQSDSSIVGALSGTTSLLLLGVFTIVNVACLILRRDDKQGTGFFRSPGVTPAVAAVLCAFLIGPWVDRDVLQYQIALVLLLIGVALWLLTWFVNRGVRAKRTGFRDIEHLED</sequence>
<feature type="transmembrane region" description="Helical" evidence="6">
    <location>
        <begin position="94"/>
        <end position="119"/>
    </location>
</feature>
<comment type="subcellular location">
    <subcellularLocation>
        <location evidence="1">Cell membrane</location>
        <topology evidence="1">Multi-pass membrane protein</topology>
    </subcellularLocation>
</comment>
<organism evidence="7 8">
    <name type="scientific">Nocardioides kribbensis</name>
    <dbReference type="NCBI Taxonomy" id="305517"/>
    <lineage>
        <taxon>Bacteria</taxon>
        <taxon>Bacillati</taxon>
        <taxon>Actinomycetota</taxon>
        <taxon>Actinomycetes</taxon>
        <taxon>Propionibacteriales</taxon>
        <taxon>Nocardioidaceae</taxon>
        <taxon>Nocardioides</taxon>
    </lineage>
</organism>
<dbReference type="PANTHER" id="PTHR42770">
    <property type="entry name" value="AMINO ACID TRANSPORTER-RELATED"/>
    <property type="match status" value="1"/>
</dbReference>
<keyword evidence="8" id="KW-1185">Reference proteome</keyword>
<comment type="caution">
    <text evidence="7">The sequence shown here is derived from an EMBL/GenBank/DDBJ whole genome shotgun (WGS) entry which is preliminary data.</text>
</comment>
<keyword evidence="4 6" id="KW-1133">Transmembrane helix</keyword>
<dbReference type="InterPro" id="IPR050367">
    <property type="entry name" value="APC_superfamily"/>
</dbReference>
<feature type="transmembrane region" description="Helical" evidence="6">
    <location>
        <begin position="213"/>
        <end position="231"/>
    </location>
</feature>
<feature type="transmembrane region" description="Helical" evidence="6">
    <location>
        <begin position="352"/>
        <end position="372"/>
    </location>
</feature>
<feature type="transmembrane region" description="Helical" evidence="6">
    <location>
        <begin position="306"/>
        <end position="331"/>
    </location>
</feature>
<accession>A0ABV1NVI3</accession>
<dbReference type="EMBL" id="JBEGDP010000003">
    <property type="protein sequence ID" value="MEQ7846492.1"/>
    <property type="molecule type" value="Genomic_DNA"/>
</dbReference>
<feature type="transmembrane region" description="Helical" evidence="6">
    <location>
        <begin position="443"/>
        <end position="465"/>
    </location>
</feature>
<evidence type="ECO:0000256" key="2">
    <source>
        <dbReference type="ARBA" id="ARBA00022475"/>
    </source>
</evidence>
<feature type="transmembrane region" description="Helical" evidence="6">
    <location>
        <begin position="50"/>
        <end position="74"/>
    </location>
</feature>
<proteinExistence type="predicted"/>
<feature type="transmembrane region" description="Helical" evidence="6">
    <location>
        <begin position="26"/>
        <end position="44"/>
    </location>
</feature>
<feature type="transmembrane region" description="Helical" evidence="6">
    <location>
        <begin position="252"/>
        <end position="274"/>
    </location>
</feature>
<evidence type="ECO:0000256" key="3">
    <source>
        <dbReference type="ARBA" id="ARBA00022692"/>
    </source>
</evidence>
<dbReference type="Gene3D" id="1.20.1740.10">
    <property type="entry name" value="Amino acid/polyamine transporter I"/>
    <property type="match status" value="1"/>
</dbReference>
<evidence type="ECO:0000256" key="6">
    <source>
        <dbReference type="SAM" id="Phobius"/>
    </source>
</evidence>
<evidence type="ECO:0000313" key="7">
    <source>
        <dbReference type="EMBL" id="MEQ7846492.1"/>
    </source>
</evidence>
<reference evidence="7 8" key="1">
    <citation type="submission" date="2024-02" db="EMBL/GenBank/DDBJ databases">
        <title>Full genome sequence of Nocardioides kribbensis.</title>
        <authorList>
            <person name="Poletto B.L."/>
            <person name="Silva G."/>
            <person name="Galante D."/>
            <person name="Campos K.R."/>
            <person name="Santos M.B.N."/>
            <person name="Sacchi C.T."/>
        </authorList>
    </citation>
    <scope>NUCLEOTIDE SEQUENCE [LARGE SCALE GENOMIC DNA]</scope>
    <source>
        <strain evidence="7 8">O4R</strain>
    </source>
</reference>
<feature type="transmembrane region" description="Helical" evidence="6">
    <location>
        <begin position="416"/>
        <end position="437"/>
    </location>
</feature>
<feature type="transmembrane region" description="Helical" evidence="6">
    <location>
        <begin position="172"/>
        <end position="193"/>
    </location>
</feature>
<dbReference type="Proteomes" id="UP001482520">
    <property type="component" value="Unassembled WGS sequence"/>
</dbReference>